<dbReference type="Pfam" id="PF13419">
    <property type="entry name" value="HAD_2"/>
    <property type="match status" value="1"/>
</dbReference>
<feature type="non-terminal residue" evidence="5">
    <location>
        <position position="1"/>
    </location>
</feature>
<dbReference type="InterPro" id="IPR023198">
    <property type="entry name" value="PGP-like_dom2"/>
</dbReference>
<dbReference type="PRINTS" id="PR00413">
    <property type="entry name" value="HADHALOGNASE"/>
</dbReference>
<dbReference type="InterPro" id="IPR006439">
    <property type="entry name" value="HAD-SF_hydro_IA"/>
</dbReference>
<evidence type="ECO:0000313" key="6">
    <source>
        <dbReference type="Proteomes" id="UP000824469"/>
    </source>
</evidence>
<dbReference type="AlphaFoldDB" id="A0AA38LGC9"/>
<dbReference type="InterPro" id="IPR036412">
    <property type="entry name" value="HAD-like_sf"/>
</dbReference>
<dbReference type="Gene3D" id="1.10.150.240">
    <property type="entry name" value="Putative phosphatase, domain 2"/>
    <property type="match status" value="1"/>
</dbReference>
<evidence type="ECO:0000256" key="4">
    <source>
        <dbReference type="ARBA" id="ARBA00023277"/>
    </source>
</evidence>
<dbReference type="GO" id="GO:0003824">
    <property type="term" value="F:catalytic activity"/>
    <property type="evidence" value="ECO:0007669"/>
    <property type="project" value="UniProtKB-ARBA"/>
</dbReference>
<organism evidence="5 6">
    <name type="scientific">Taxus chinensis</name>
    <name type="common">Chinese yew</name>
    <name type="synonym">Taxus wallichiana var. chinensis</name>
    <dbReference type="NCBI Taxonomy" id="29808"/>
    <lineage>
        <taxon>Eukaryota</taxon>
        <taxon>Viridiplantae</taxon>
        <taxon>Streptophyta</taxon>
        <taxon>Embryophyta</taxon>
        <taxon>Tracheophyta</taxon>
        <taxon>Spermatophyta</taxon>
        <taxon>Pinopsida</taxon>
        <taxon>Pinidae</taxon>
        <taxon>Conifers II</taxon>
        <taxon>Cupressales</taxon>
        <taxon>Taxaceae</taxon>
        <taxon>Taxus</taxon>
    </lineage>
</organism>
<dbReference type="CDD" id="cd07505">
    <property type="entry name" value="HAD_BPGM-like"/>
    <property type="match status" value="1"/>
</dbReference>
<sequence length="265" mass="29485">GNRTVTRKCGAFCGYKSKVWIRGQFRNHKGFLQSTRALNLTTNFTYLEKTSTDDSTRMRPFPSSNALEAVLFDVDGTLCDSDPLHYLAFRDMLQEVGFQGGVPINEEFFSKNISGKHNDDIGTMLFPDWDESKCKKFLDDKEALFRRMAAQHLKPVNGLHKLCKWIESHGLRRAAVTNAPRENAELMISIVGLSEFFELVIVGSECEQAKPFPDPYLKALEHFKIPANRAFALEDSPAGLKAAVAAGLAVLGVTTRNPGQALLEA</sequence>
<dbReference type="InterPro" id="IPR023214">
    <property type="entry name" value="HAD_sf"/>
</dbReference>
<gene>
    <name evidence="5" type="ORF">KI387_018567</name>
</gene>
<dbReference type="GO" id="GO:0046872">
    <property type="term" value="F:metal ion binding"/>
    <property type="evidence" value="ECO:0007669"/>
    <property type="project" value="UniProtKB-KW"/>
</dbReference>
<dbReference type="Gene3D" id="3.40.50.1000">
    <property type="entry name" value="HAD superfamily/HAD-like"/>
    <property type="match status" value="1"/>
</dbReference>
<keyword evidence="6" id="KW-1185">Reference proteome</keyword>
<name>A0AA38LGC9_TAXCH</name>
<keyword evidence="2" id="KW-0479">Metal-binding</keyword>
<dbReference type="SFLD" id="SFLDS00003">
    <property type="entry name" value="Haloacid_Dehalogenase"/>
    <property type="match status" value="1"/>
</dbReference>
<dbReference type="InterPro" id="IPR041492">
    <property type="entry name" value="HAD_2"/>
</dbReference>
<evidence type="ECO:0000256" key="1">
    <source>
        <dbReference type="ARBA" id="ARBA00001946"/>
    </source>
</evidence>
<comment type="cofactor">
    <cofactor evidence="1">
        <name>Mg(2+)</name>
        <dbReference type="ChEBI" id="CHEBI:18420"/>
    </cofactor>
</comment>
<comment type="caution">
    <text evidence="5">The sequence shown here is derived from an EMBL/GenBank/DDBJ whole genome shotgun (WGS) entry which is preliminary data.</text>
</comment>
<accession>A0AA38LGC9</accession>
<proteinExistence type="predicted"/>
<protein>
    <recommendedName>
        <fullName evidence="7">Haloacid dehalogenase-like hydrolase domain-containing protein Sgpp</fullName>
    </recommendedName>
</protein>
<dbReference type="InterPro" id="IPR051600">
    <property type="entry name" value="Beta-PGM-like"/>
</dbReference>
<dbReference type="OMA" id="AFEDSIW"/>
<dbReference type="Proteomes" id="UP000824469">
    <property type="component" value="Unassembled WGS sequence"/>
</dbReference>
<feature type="non-terminal residue" evidence="5">
    <location>
        <position position="265"/>
    </location>
</feature>
<dbReference type="EMBL" id="JAHRHJ020000003">
    <property type="protein sequence ID" value="KAH9323928.1"/>
    <property type="molecule type" value="Genomic_DNA"/>
</dbReference>
<dbReference type="PANTHER" id="PTHR46193:SF18">
    <property type="entry name" value="HEXITOL PHOSPHATASE B"/>
    <property type="match status" value="1"/>
</dbReference>
<evidence type="ECO:0000256" key="2">
    <source>
        <dbReference type="ARBA" id="ARBA00022723"/>
    </source>
</evidence>
<reference evidence="5 6" key="1">
    <citation type="journal article" date="2021" name="Nat. Plants">
        <title>The Taxus genome provides insights into paclitaxel biosynthesis.</title>
        <authorList>
            <person name="Xiong X."/>
            <person name="Gou J."/>
            <person name="Liao Q."/>
            <person name="Li Y."/>
            <person name="Zhou Q."/>
            <person name="Bi G."/>
            <person name="Li C."/>
            <person name="Du R."/>
            <person name="Wang X."/>
            <person name="Sun T."/>
            <person name="Guo L."/>
            <person name="Liang H."/>
            <person name="Lu P."/>
            <person name="Wu Y."/>
            <person name="Zhang Z."/>
            <person name="Ro D.K."/>
            <person name="Shang Y."/>
            <person name="Huang S."/>
            <person name="Yan J."/>
        </authorList>
    </citation>
    <scope>NUCLEOTIDE SEQUENCE [LARGE SCALE GENOMIC DNA]</scope>
    <source>
        <strain evidence="5">Ta-2019</strain>
    </source>
</reference>
<dbReference type="SUPFAM" id="SSF56784">
    <property type="entry name" value="HAD-like"/>
    <property type="match status" value="1"/>
</dbReference>
<keyword evidence="4" id="KW-0119">Carbohydrate metabolism</keyword>
<dbReference type="PANTHER" id="PTHR46193">
    <property type="entry name" value="6-PHOSPHOGLUCONATE PHOSPHATASE"/>
    <property type="match status" value="1"/>
</dbReference>
<dbReference type="SFLD" id="SFLDG01129">
    <property type="entry name" value="C1.5:_HAD__Beta-PGM__Phosphata"/>
    <property type="match status" value="1"/>
</dbReference>
<evidence type="ECO:0000313" key="5">
    <source>
        <dbReference type="EMBL" id="KAH9323928.1"/>
    </source>
</evidence>
<dbReference type="NCBIfam" id="TIGR01509">
    <property type="entry name" value="HAD-SF-IA-v3"/>
    <property type="match status" value="1"/>
</dbReference>
<evidence type="ECO:0000256" key="3">
    <source>
        <dbReference type="ARBA" id="ARBA00022842"/>
    </source>
</evidence>
<keyword evidence="3" id="KW-0460">Magnesium</keyword>
<evidence type="ECO:0008006" key="7">
    <source>
        <dbReference type="Google" id="ProtNLM"/>
    </source>
</evidence>